<dbReference type="EMBL" id="ML995942">
    <property type="protein sequence ID" value="KAF2764062.1"/>
    <property type="molecule type" value="Genomic_DNA"/>
</dbReference>
<gene>
    <name evidence="2" type="ORF">EJ03DRAFT_42111</name>
</gene>
<evidence type="ECO:0008006" key="4">
    <source>
        <dbReference type="Google" id="ProtNLM"/>
    </source>
</evidence>
<protein>
    <recommendedName>
        <fullName evidence="4">MARVEL domain-containing protein</fullName>
    </recommendedName>
</protein>
<organism evidence="2 3">
    <name type="scientific">Teratosphaeria nubilosa</name>
    <dbReference type="NCBI Taxonomy" id="161662"/>
    <lineage>
        <taxon>Eukaryota</taxon>
        <taxon>Fungi</taxon>
        <taxon>Dikarya</taxon>
        <taxon>Ascomycota</taxon>
        <taxon>Pezizomycotina</taxon>
        <taxon>Dothideomycetes</taxon>
        <taxon>Dothideomycetidae</taxon>
        <taxon>Mycosphaerellales</taxon>
        <taxon>Teratosphaeriaceae</taxon>
        <taxon>Teratosphaeria</taxon>
    </lineage>
</organism>
<feature type="transmembrane region" description="Helical" evidence="1">
    <location>
        <begin position="60"/>
        <end position="81"/>
    </location>
</feature>
<sequence>MATARLRMPTLAFAALSMCLSIAIIGCAGRTFSVFNAQQKTNAWLLPIWPNHFDTSELRVLIGTSAAIIFLNALLMLALFTAALPRNVVVLFASLLSLACSIIAIAFTTVINQQAPTRDTLQTWTCRWNRVDISGIHGPSGFGAICHETRFAFFTTIPVFLIQLLLVSSGVYAIIVDCTKGPARLGSDAEKGQSQHELAIVHNGSFDTKSAGSPVSASGGFKVGIVSMEGVKALER</sequence>
<proteinExistence type="predicted"/>
<dbReference type="OrthoDB" id="3890746at2759"/>
<feature type="transmembrane region" description="Helical" evidence="1">
    <location>
        <begin position="151"/>
        <end position="175"/>
    </location>
</feature>
<name>A0A6G1KUR6_9PEZI</name>
<keyword evidence="1" id="KW-0472">Membrane</keyword>
<keyword evidence="1" id="KW-1133">Transmembrane helix</keyword>
<evidence type="ECO:0000256" key="1">
    <source>
        <dbReference type="SAM" id="Phobius"/>
    </source>
</evidence>
<dbReference type="Proteomes" id="UP000799436">
    <property type="component" value="Unassembled WGS sequence"/>
</dbReference>
<reference evidence="2" key="1">
    <citation type="journal article" date="2020" name="Stud. Mycol.">
        <title>101 Dothideomycetes genomes: a test case for predicting lifestyles and emergence of pathogens.</title>
        <authorList>
            <person name="Haridas S."/>
            <person name="Albert R."/>
            <person name="Binder M."/>
            <person name="Bloem J."/>
            <person name="Labutti K."/>
            <person name="Salamov A."/>
            <person name="Andreopoulos B."/>
            <person name="Baker S."/>
            <person name="Barry K."/>
            <person name="Bills G."/>
            <person name="Bluhm B."/>
            <person name="Cannon C."/>
            <person name="Castanera R."/>
            <person name="Culley D."/>
            <person name="Daum C."/>
            <person name="Ezra D."/>
            <person name="Gonzalez J."/>
            <person name="Henrissat B."/>
            <person name="Kuo A."/>
            <person name="Liang C."/>
            <person name="Lipzen A."/>
            <person name="Lutzoni F."/>
            <person name="Magnuson J."/>
            <person name="Mondo S."/>
            <person name="Nolan M."/>
            <person name="Ohm R."/>
            <person name="Pangilinan J."/>
            <person name="Park H.-J."/>
            <person name="Ramirez L."/>
            <person name="Alfaro M."/>
            <person name="Sun H."/>
            <person name="Tritt A."/>
            <person name="Yoshinaga Y."/>
            <person name="Zwiers L.-H."/>
            <person name="Turgeon B."/>
            <person name="Goodwin S."/>
            <person name="Spatafora J."/>
            <person name="Crous P."/>
            <person name="Grigoriev I."/>
        </authorList>
    </citation>
    <scope>NUCLEOTIDE SEQUENCE</scope>
    <source>
        <strain evidence="2">CBS 116005</strain>
    </source>
</reference>
<evidence type="ECO:0000313" key="3">
    <source>
        <dbReference type="Proteomes" id="UP000799436"/>
    </source>
</evidence>
<dbReference type="AlphaFoldDB" id="A0A6G1KUR6"/>
<keyword evidence="3" id="KW-1185">Reference proteome</keyword>
<accession>A0A6G1KUR6</accession>
<dbReference type="PROSITE" id="PS51257">
    <property type="entry name" value="PROKAR_LIPOPROTEIN"/>
    <property type="match status" value="1"/>
</dbReference>
<evidence type="ECO:0000313" key="2">
    <source>
        <dbReference type="EMBL" id="KAF2764062.1"/>
    </source>
</evidence>
<keyword evidence="1" id="KW-0812">Transmembrane</keyword>
<feature type="transmembrane region" description="Helical" evidence="1">
    <location>
        <begin position="88"/>
        <end position="111"/>
    </location>
</feature>